<organism evidence="1 2">
    <name type="scientific">Batillaria attramentaria</name>
    <dbReference type="NCBI Taxonomy" id="370345"/>
    <lineage>
        <taxon>Eukaryota</taxon>
        <taxon>Metazoa</taxon>
        <taxon>Spiralia</taxon>
        <taxon>Lophotrochozoa</taxon>
        <taxon>Mollusca</taxon>
        <taxon>Gastropoda</taxon>
        <taxon>Caenogastropoda</taxon>
        <taxon>Sorbeoconcha</taxon>
        <taxon>Cerithioidea</taxon>
        <taxon>Batillariidae</taxon>
        <taxon>Batillaria</taxon>
    </lineage>
</organism>
<name>A0ABD0LGY1_9CAEN</name>
<dbReference type="AlphaFoldDB" id="A0ABD0LGY1"/>
<protein>
    <submittedName>
        <fullName evidence="1">Uncharacterized protein</fullName>
    </submittedName>
</protein>
<proteinExistence type="predicted"/>
<evidence type="ECO:0000313" key="2">
    <source>
        <dbReference type="Proteomes" id="UP001519460"/>
    </source>
</evidence>
<comment type="caution">
    <text evidence="1">The sequence shown here is derived from an EMBL/GenBank/DDBJ whole genome shotgun (WGS) entry which is preliminary data.</text>
</comment>
<dbReference type="EMBL" id="JACVVK020000048">
    <property type="protein sequence ID" value="KAK7498754.1"/>
    <property type="molecule type" value="Genomic_DNA"/>
</dbReference>
<sequence>MAKLRHLTHASRSVLNEGERQICWRKCVKYVCVKYVWMWKQLTGRKESESRNRQSPAGWLTRAPSCPLTAVFPPLEKQARQLAPGLGYAGKSSMVAGRRLTWRGLNLSHS</sequence>
<keyword evidence="2" id="KW-1185">Reference proteome</keyword>
<evidence type="ECO:0000313" key="1">
    <source>
        <dbReference type="EMBL" id="KAK7498754.1"/>
    </source>
</evidence>
<gene>
    <name evidence="1" type="ORF">BaRGS_00009846</name>
</gene>
<accession>A0ABD0LGY1</accession>
<reference evidence="1 2" key="1">
    <citation type="journal article" date="2023" name="Sci. Data">
        <title>Genome assembly of the Korean intertidal mud-creeper Batillaria attramentaria.</title>
        <authorList>
            <person name="Patra A.K."/>
            <person name="Ho P.T."/>
            <person name="Jun S."/>
            <person name="Lee S.J."/>
            <person name="Kim Y."/>
            <person name="Won Y.J."/>
        </authorList>
    </citation>
    <scope>NUCLEOTIDE SEQUENCE [LARGE SCALE GENOMIC DNA]</scope>
    <source>
        <strain evidence="1">Wonlab-2016</strain>
    </source>
</reference>
<dbReference type="Proteomes" id="UP001519460">
    <property type="component" value="Unassembled WGS sequence"/>
</dbReference>